<protein>
    <recommendedName>
        <fullName evidence="17">CFEM domain-containing protein</fullName>
    </recommendedName>
</protein>
<feature type="disulfide bond" evidence="14">
    <location>
        <begin position="48"/>
        <end position="55"/>
    </location>
</feature>
<comment type="subcellular location">
    <subcellularLocation>
        <location evidence="2">Membrane</location>
        <topology evidence="2">Lipid-anchor</topology>
        <topology evidence="2">GPI-anchor</topology>
    </subcellularLocation>
    <subcellularLocation>
        <location evidence="1">Membrane</location>
        <topology evidence="1">Multi-pass membrane protein</topology>
    </subcellularLocation>
    <subcellularLocation>
        <location evidence="3">Secreted</location>
    </subcellularLocation>
</comment>
<evidence type="ECO:0000256" key="10">
    <source>
        <dbReference type="ARBA" id="ARBA00023136"/>
    </source>
</evidence>
<reference evidence="18" key="1">
    <citation type="journal article" date="2020" name="BMC Genomics">
        <title>Correction to: Identification and distribution of gene clusters required for synthesis of sphingolipid metabolism inhibitors in diverse species of the filamentous fungus Fusarium.</title>
        <authorList>
            <person name="Kim H.S."/>
            <person name="Lohmar J.M."/>
            <person name="Busman M."/>
            <person name="Brown D.W."/>
            <person name="Naumann T.A."/>
            <person name="Divon H.H."/>
            <person name="Lysoe E."/>
            <person name="Uhlig S."/>
            <person name="Proctor R.H."/>
        </authorList>
    </citation>
    <scope>NUCLEOTIDE SEQUENCE</scope>
    <source>
        <strain evidence="18">NRRL 22465</strain>
    </source>
</reference>
<feature type="domain" description="CFEM" evidence="17">
    <location>
        <begin position="6"/>
        <end position="117"/>
    </location>
</feature>
<feature type="transmembrane region" description="Helical" evidence="15">
    <location>
        <begin position="205"/>
        <end position="224"/>
    </location>
</feature>
<evidence type="ECO:0000256" key="1">
    <source>
        <dbReference type="ARBA" id="ARBA00004141"/>
    </source>
</evidence>
<keyword evidence="7 15" id="KW-0812">Transmembrane</keyword>
<keyword evidence="5" id="KW-0964">Secreted</keyword>
<feature type="signal peptide" evidence="16">
    <location>
        <begin position="1"/>
        <end position="23"/>
    </location>
</feature>
<evidence type="ECO:0000256" key="2">
    <source>
        <dbReference type="ARBA" id="ARBA00004589"/>
    </source>
</evidence>
<evidence type="ECO:0000256" key="9">
    <source>
        <dbReference type="ARBA" id="ARBA00022989"/>
    </source>
</evidence>
<keyword evidence="14" id="KW-0479">Metal-binding</keyword>
<evidence type="ECO:0000313" key="18">
    <source>
        <dbReference type="EMBL" id="KAF4968705.1"/>
    </source>
</evidence>
<keyword evidence="19" id="KW-1185">Reference proteome</keyword>
<evidence type="ECO:0000259" key="17">
    <source>
        <dbReference type="PROSITE" id="PS52012"/>
    </source>
</evidence>
<dbReference type="PANTHER" id="PTHR33048:SF143">
    <property type="entry name" value="EXTRACELLULAR MEMBRANE PROTEIN CFEM DOMAIN-CONTAINING PROTEIN-RELATED"/>
    <property type="match status" value="1"/>
</dbReference>
<dbReference type="InterPro" id="IPR008427">
    <property type="entry name" value="Extracellular_membr_CFEM_dom"/>
</dbReference>
<evidence type="ECO:0000256" key="8">
    <source>
        <dbReference type="ARBA" id="ARBA00022729"/>
    </source>
</evidence>
<dbReference type="Pfam" id="PF20684">
    <property type="entry name" value="Fung_rhodopsin"/>
    <property type="match status" value="1"/>
</dbReference>
<feature type="disulfide bond" evidence="14">
    <location>
        <begin position="57"/>
        <end position="90"/>
    </location>
</feature>
<organism evidence="18 19">
    <name type="scientific">Fusarium zealandicum</name>
    <dbReference type="NCBI Taxonomy" id="1053134"/>
    <lineage>
        <taxon>Eukaryota</taxon>
        <taxon>Fungi</taxon>
        <taxon>Dikarya</taxon>
        <taxon>Ascomycota</taxon>
        <taxon>Pezizomycotina</taxon>
        <taxon>Sordariomycetes</taxon>
        <taxon>Hypocreomycetidae</taxon>
        <taxon>Hypocreales</taxon>
        <taxon>Nectriaceae</taxon>
        <taxon>Fusarium</taxon>
        <taxon>Fusarium staphyleae species complex</taxon>
    </lineage>
</organism>
<dbReference type="EMBL" id="JABEYC010001142">
    <property type="protein sequence ID" value="KAF4968705.1"/>
    <property type="molecule type" value="Genomic_DNA"/>
</dbReference>
<feature type="disulfide bond" evidence="14">
    <location>
        <begin position="38"/>
        <end position="69"/>
    </location>
</feature>
<dbReference type="Proteomes" id="UP000635477">
    <property type="component" value="Unassembled WGS sequence"/>
</dbReference>
<reference evidence="18" key="2">
    <citation type="submission" date="2020-05" db="EMBL/GenBank/DDBJ databases">
        <authorList>
            <person name="Kim H.-S."/>
            <person name="Proctor R.H."/>
            <person name="Brown D.W."/>
        </authorList>
    </citation>
    <scope>NUCLEOTIDE SEQUENCE</scope>
    <source>
        <strain evidence="18">NRRL 22465</strain>
    </source>
</reference>
<keyword evidence="6" id="KW-0336">GPI-anchor</keyword>
<keyword evidence="14" id="KW-0408">Iron</keyword>
<keyword evidence="8 16" id="KW-0732">Signal</keyword>
<evidence type="ECO:0000256" key="14">
    <source>
        <dbReference type="PROSITE-ProRule" id="PRU01356"/>
    </source>
</evidence>
<evidence type="ECO:0000256" key="7">
    <source>
        <dbReference type="ARBA" id="ARBA00022692"/>
    </source>
</evidence>
<keyword evidence="9 15" id="KW-1133">Transmembrane helix</keyword>
<evidence type="ECO:0000256" key="5">
    <source>
        <dbReference type="ARBA" id="ARBA00022525"/>
    </source>
</evidence>
<accession>A0A8H4XBW4</accession>
<dbReference type="GO" id="GO:0046872">
    <property type="term" value="F:metal ion binding"/>
    <property type="evidence" value="ECO:0007669"/>
    <property type="project" value="UniProtKB-UniRule"/>
</dbReference>
<dbReference type="PANTHER" id="PTHR33048">
    <property type="entry name" value="PTH11-LIKE INTEGRAL MEMBRANE PROTEIN (AFU_ORTHOLOGUE AFUA_5G11245)"/>
    <property type="match status" value="1"/>
</dbReference>
<feature type="chain" id="PRO_5034142459" description="CFEM domain-containing protein" evidence="16">
    <location>
        <begin position="24"/>
        <end position="271"/>
    </location>
</feature>
<proteinExistence type="inferred from homology"/>
<evidence type="ECO:0000256" key="3">
    <source>
        <dbReference type="ARBA" id="ARBA00004613"/>
    </source>
</evidence>
<keyword evidence="12" id="KW-0449">Lipoprotein</keyword>
<sequence>MVLSCKIALAIAIVSQLGLVCVAQQMSLAGIPTCAISCMAQALPQTSCSPTDQGCLCSDPQFNAAVAPCIQANCTIPEGLIVMNTTVSMCGLPSSDESSELSWVGGSVTIVVAIFMSMRITTKICRLSAWNRSDMVLIIAFVSAEPVLKQGLGKDTWALQPQEITAIFKILFRIQFLYFIGLALVKASMLFFFLEIFPDRTIRRILWGLQAINMITALTFVIIACAQCQPISHFWDGWSGDHKASQTTSVKVQNAMDHSILLSKPGEHLIN</sequence>
<feature type="binding site" description="axial binding residue" evidence="14">
    <location>
        <position position="52"/>
    </location>
    <ligand>
        <name>heme</name>
        <dbReference type="ChEBI" id="CHEBI:30413"/>
    </ligand>
    <ligandPart>
        <name>Fe</name>
        <dbReference type="ChEBI" id="CHEBI:18248"/>
    </ligandPart>
</feature>
<keyword evidence="6" id="KW-0325">Glycoprotein</keyword>
<dbReference type="Pfam" id="PF05730">
    <property type="entry name" value="CFEM"/>
    <property type="match status" value="1"/>
</dbReference>
<evidence type="ECO:0000256" key="6">
    <source>
        <dbReference type="ARBA" id="ARBA00022622"/>
    </source>
</evidence>
<evidence type="ECO:0000256" key="13">
    <source>
        <dbReference type="ARBA" id="ARBA00038359"/>
    </source>
</evidence>
<evidence type="ECO:0000256" key="4">
    <source>
        <dbReference type="ARBA" id="ARBA00010031"/>
    </source>
</evidence>
<comment type="similarity">
    <text evidence="13">Belongs to the SAT4 family.</text>
</comment>
<dbReference type="InterPro" id="IPR052337">
    <property type="entry name" value="SAT4-like"/>
</dbReference>
<feature type="disulfide bond" evidence="14">
    <location>
        <begin position="34"/>
        <end position="74"/>
    </location>
</feature>
<name>A0A8H4XBW4_9HYPO</name>
<evidence type="ECO:0000256" key="11">
    <source>
        <dbReference type="ARBA" id="ARBA00023157"/>
    </source>
</evidence>
<keyword evidence="10 15" id="KW-0472">Membrane</keyword>
<evidence type="ECO:0000256" key="15">
    <source>
        <dbReference type="SAM" id="Phobius"/>
    </source>
</evidence>
<dbReference type="GO" id="GO:0098552">
    <property type="term" value="C:side of membrane"/>
    <property type="evidence" value="ECO:0007669"/>
    <property type="project" value="UniProtKB-KW"/>
</dbReference>
<dbReference type="AlphaFoldDB" id="A0A8H4XBW4"/>
<feature type="transmembrane region" description="Helical" evidence="15">
    <location>
        <begin position="172"/>
        <end position="193"/>
    </location>
</feature>
<evidence type="ECO:0000256" key="12">
    <source>
        <dbReference type="ARBA" id="ARBA00023288"/>
    </source>
</evidence>
<keyword evidence="14" id="KW-0349">Heme</keyword>
<evidence type="ECO:0000313" key="19">
    <source>
        <dbReference type="Proteomes" id="UP000635477"/>
    </source>
</evidence>
<dbReference type="GO" id="GO:0005576">
    <property type="term" value="C:extracellular region"/>
    <property type="evidence" value="ECO:0007669"/>
    <property type="project" value="UniProtKB-SubCell"/>
</dbReference>
<dbReference type="OrthoDB" id="5101737at2759"/>
<evidence type="ECO:0000256" key="16">
    <source>
        <dbReference type="SAM" id="SignalP"/>
    </source>
</evidence>
<dbReference type="PROSITE" id="PS52012">
    <property type="entry name" value="CFEM"/>
    <property type="match status" value="1"/>
</dbReference>
<keyword evidence="11 14" id="KW-1015">Disulfide bond</keyword>
<comment type="similarity">
    <text evidence="4">Belongs to the RBT5 family.</text>
</comment>
<comment type="caution">
    <text evidence="18">The sequence shown here is derived from an EMBL/GenBank/DDBJ whole genome shotgun (WGS) entry which is preliminary data.</text>
</comment>
<dbReference type="InterPro" id="IPR049326">
    <property type="entry name" value="Rhodopsin_dom_fungi"/>
</dbReference>
<gene>
    <name evidence="18" type="ORF">FZEAL_10346</name>
</gene>
<dbReference type="SMART" id="SM00747">
    <property type="entry name" value="CFEM"/>
    <property type="match status" value="1"/>
</dbReference>